<feature type="domain" description="HTH tetR-type" evidence="5">
    <location>
        <begin position="11"/>
        <end position="71"/>
    </location>
</feature>
<dbReference type="Pfam" id="PF17932">
    <property type="entry name" value="TetR_C_24"/>
    <property type="match status" value="1"/>
</dbReference>
<dbReference type="Gene3D" id="1.10.357.10">
    <property type="entry name" value="Tetracycline Repressor, domain 2"/>
    <property type="match status" value="1"/>
</dbReference>
<feature type="DNA-binding region" description="H-T-H motif" evidence="4">
    <location>
        <begin position="34"/>
        <end position="53"/>
    </location>
</feature>
<evidence type="ECO:0000256" key="3">
    <source>
        <dbReference type="ARBA" id="ARBA00023163"/>
    </source>
</evidence>
<dbReference type="PROSITE" id="PS50977">
    <property type="entry name" value="HTH_TETR_2"/>
    <property type="match status" value="1"/>
</dbReference>
<dbReference type="RefSeq" id="WP_374345499.1">
    <property type="nucleotide sequence ID" value="NZ_JBHTLQ010000002.1"/>
</dbReference>
<sequence length="201" mass="21961">MERLSVDTPPVGRREQIYLVAARLFAEFGYGGTSMGDIAKKVGINKASLYHFVPNKEDLLYTLISWGLDLAAKDVVAPAQAIADPRARLETLIRLQLANIHRGAGPKGNAVHMVVSETSGLSPDRRAEVEARKAVFTDLIRSTLDALKAEGRFGLADTALATANIQGLLSAFARWDRPGDPDLDRTYDELTTFILRAVLKD</sequence>
<dbReference type="PANTHER" id="PTHR30055:SF234">
    <property type="entry name" value="HTH-TYPE TRANSCRIPTIONAL REGULATOR BETI"/>
    <property type="match status" value="1"/>
</dbReference>
<protein>
    <submittedName>
        <fullName evidence="6">TetR/AcrR family transcriptional regulator</fullName>
    </submittedName>
</protein>
<gene>
    <name evidence="6" type="ORF">ACFQ27_00820</name>
</gene>
<organism evidence="6 7">
    <name type="scientific">Phenylobacterium conjunctum</name>
    <dbReference type="NCBI Taxonomy" id="1298959"/>
    <lineage>
        <taxon>Bacteria</taxon>
        <taxon>Pseudomonadati</taxon>
        <taxon>Pseudomonadota</taxon>
        <taxon>Alphaproteobacteria</taxon>
        <taxon>Caulobacterales</taxon>
        <taxon>Caulobacteraceae</taxon>
        <taxon>Phenylobacterium</taxon>
    </lineage>
</organism>
<comment type="caution">
    <text evidence="6">The sequence shown here is derived from an EMBL/GenBank/DDBJ whole genome shotgun (WGS) entry which is preliminary data.</text>
</comment>
<reference evidence="7" key="1">
    <citation type="journal article" date="2019" name="Int. J. Syst. Evol. Microbiol.">
        <title>The Global Catalogue of Microorganisms (GCM) 10K type strain sequencing project: providing services to taxonomists for standard genome sequencing and annotation.</title>
        <authorList>
            <consortium name="The Broad Institute Genomics Platform"/>
            <consortium name="The Broad Institute Genome Sequencing Center for Infectious Disease"/>
            <person name="Wu L."/>
            <person name="Ma J."/>
        </authorList>
    </citation>
    <scope>NUCLEOTIDE SEQUENCE [LARGE SCALE GENOMIC DNA]</scope>
    <source>
        <strain evidence="7">CCUG 55074</strain>
    </source>
</reference>
<accession>A0ABW3SYC5</accession>
<evidence type="ECO:0000259" key="5">
    <source>
        <dbReference type="PROSITE" id="PS50977"/>
    </source>
</evidence>
<dbReference type="PRINTS" id="PR00455">
    <property type="entry name" value="HTHTETR"/>
</dbReference>
<evidence type="ECO:0000256" key="2">
    <source>
        <dbReference type="ARBA" id="ARBA00023125"/>
    </source>
</evidence>
<evidence type="ECO:0000313" key="7">
    <source>
        <dbReference type="Proteomes" id="UP001597216"/>
    </source>
</evidence>
<keyword evidence="7" id="KW-1185">Reference proteome</keyword>
<dbReference type="SUPFAM" id="SSF46689">
    <property type="entry name" value="Homeodomain-like"/>
    <property type="match status" value="1"/>
</dbReference>
<dbReference type="EMBL" id="JBHTLQ010000002">
    <property type="protein sequence ID" value="MFD1189106.1"/>
    <property type="molecule type" value="Genomic_DNA"/>
</dbReference>
<evidence type="ECO:0000256" key="4">
    <source>
        <dbReference type="PROSITE-ProRule" id="PRU00335"/>
    </source>
</evidence>
<dbReference type="PANTHER" id="PTHR30055">
    <property type="entry name" value="HTH-TYPE TRANSCRIPTIONAL REGULATOR RUTR"/>
    <property type="match status" value="1"/>
</dbReference>
<dbReference type="InterPro" id="IPR036271">
    <property type="entry name" value="Tet_transcr_reg_TetR-rel_C_sf"/>
</dbReference>
<keyword evidence="2 4" id="KW-0238">DNA-binding</keyword>
<keyword evidence="3" id="KW-0804">Transcription</keyword>
<dbReference type="InterPro" id="IPR041490">
    <property type="entry name" value="KstR2_TetR_C"/>
</dbReference>
<dbReference type="InterPro" id="IPR001647">
    <property type="entry name" value="HTH_TetR"/>
</dbReference>
<evidence type="ECO:0000313" key="6">
    <source>
        <dbReference type="EMBL" id="MFD1189106.1"/>
    </source>
</evidence>
<dbReference type="InterPro" id="IPR009057">
    <property type="entry name" value="Homeodomain-like_sf"/>
</dbReference>
<dbReference type="Proteomes" id="UP001597216">
    <property type="component" value="Unassembled WGS sequence"/>
</dbReference>
<dbReference type="Pfam" id="PF00440">
    <property type="entry name" value="TetR_N"/>
    <property type="match status" value="1"/>
</dbReference>
<dbReference type="Gene3D" id="1.10.10.60">
    <property type="entry name" value="Homeodomain-like"/>
    <property type="match status" value="1"/>
</dbReference>
<dbReference type="InterPro" id="IPR023772">
    <property type="entry name" value="DNA-bd_HTH_TetR-type_CS"/>
</dbReference>
<dbReference type="SUPFAM" id="SSF48498">
    <property type="entry name" value="Tetracyclin repressor-like, C-terminal domain"/>
    <property type="match status" value="1"/>
</dbReference>
<keyword evidence="1" id="KW-0805">Transcription regulation</keyword>
<proteinExistence type="predicted"/>
<dbReference type="PROSITE" id="PS01081">
    <property type="entry name" value="HTH_TETR_1"/>
    <property type="match status" value="1"/>
</dbReference>
<dbReference type="InterPro" id="IPR050109">
    <property type="entry name" value="HTH-type_TetR-like_transc_reg"/>
</dbReference>
<name>A0ABW3SYC5_9CAUL</name>
<evidence type="ECO:0000256" key="1">
    <source>
        <dbReference type="ARBA" id="ARBA00023015"/>
    </source>
</evidence>